<keyword evidence="3" id="KW-1185">Reference proteome</keyword>
<dbReference type="SUPFAM" id="SSF51905">
    <property type="entry name" value="FAD/NAD(P)-binding domain"/>
    <property type="match status" value="1"/>
</dbReference>
<dbReference type="OrthoDB" id="202203at2759"/>
<dbReference type="OMA" id="QTEPWIN"/>
<dbReference type="GO" id="GO:0005737">
    <property type="term" value="C:cytoplasm"/>
    <property type="evidence" value="ECO:0007669"/>
    <property type="project" value="TreeGrafter"/>
</dbReference>
<dbReference type="KEGG" id="gtr:GLOTRDRAFT_46305"/>
<dbReference type="Proteomes" id="UP000030669">
    <property type="component" value="Unassembled WGS sequence"/>
</dbReference>
<dbReference type="EMBL" id="KB469306">
    <property type="protein sequence ID" value="EPQ53123.1"/>
    <property type="molecule type" value="Genomic_DNA"/>
</dbReference>
<proteinExistence type="predicted"/>
<dbReference type="GeneID" id="19306422"/>
<dbReference type="RefSeq" id="XP_007868239.1">
    <property type="nucleotide sequence ID" value="XM_007870048.1"/>
</dbReference>
<dbReference type="InterPro" id="IPR023753">
    <property type="entry name" value="FAD/NAD-binding_dom"/>
</dbReference>
<protein>
    <submittedName>
        <fullName evidence="2">Amid-like NADH oxidoreductase</fullName>
    </submittedName>
</protein>
<dbReference type="eggNOG" id="KOG2495">
    <property type="taxonomic scope" value="Eukaryota"/>
</dbReference>
<dbReference type="PRINTS" id="PR00411">
    <property type="entry name" value="PNDRDTASEI"/>
</dbReference>
<organism evidence="2 3">
    <name type="scientific">Gloeophyllum trabeum (strain ATCC 11539 / FP-39264 / Madison 617)</name>
    <name type="common">Brown rot fungus</name>
    <dbReference type="NCBI Taxonomy" id="670483"/>
    <lineage>
        <taxon>Eukaryota</taxon>
        <taxon>Fungi</taxon>
        <taxon>Dikarya</taxon>
        <taxon>Basidiomycota</taxon>
        <taxon>Agaricomycotina</taxon>
        <taxon>Agaricomycetes</taxon>
        <taxon>Gloeophyllales</taxon>
        <taxon>Gloeophyllaceae</taxon>
        <taxon>Gloeophyllum</taxon>
    </lineage>
</organism>
<dbReference type="GO" id="GO:0050660">
    <property type="term" value="F:flavin adenine dinucleotide binding"/>
    <property type="evidence" value="ECO:0007669"/>
    <property type="project" value="TreeGrafter"/>
</dbReference>
<dbReference type="STRING" id="670483.S7Q0A1"/>
<evidence type="ECO:0000313" key="3">
    <source>
        <dbReference type="Proteomes" id="UP000030669"/>
    </source>
</evidence>
<dbReference type="AlphaFoldDB" id="S7Q0A1"/>
<dbReference type="GO" id="GO:0004174">
    <property type="term" value="F:electron-transferring-flavoprotein dehydrogenase activity"/>
    <property type="evidence" value="ECO:0007669"/>
    <property type="project" value="TreeGrafter"/>
</dbReference>
<name>S7Q0A1_GLOTA</name>
<evidence type="ECO:0000259" key="1">
    <source>
        <dbReference type="Pfam" id="PF07992"/>
    </source>
</evidence>
<accession>S7Q0A1</accession>
<dbReference type="PRINTS" id="PR00368">
    <property type="entry name" value="FADPNR"/>
</dbReference>
<dbReference type="Gene3D" id="3.50.50.100">
    <property type="match status" value="1"/>
</dbReference>
<dbReference type="HOGENOM" id="CLU_019845_0_1_1"/>
<sequence length="399" mass="43724">MNGNAASEKRNIVVVGGSYVGLKAVEFLTAAFHNSHKVVLVEKNSHFHHLFAFPRFAVLPGYEHLAFIPYTNAFHGCPPDSARLVRGRVTAVRPGKVEYEDVLDPSSSEPKSIEYDYLVVATGTYMPSISGKKEGIESMRQRQEMVKHAGKIAVIGGGAVGVQTATDIKDLYPAKSVTLIHSRDRLMNAFHPRMHELIMERCKELGIDVVLGDRVKIPAEGFSNDGREFEIVLSSGRKVTADLAVVSTGQRPVAAFLETLSPHALSPKTGGVAVKPTLQLADPAHPNVFAVGDVAEHGGPKQARPGFRQAQIVTENMQKLEKARQEGREVKEEELETYTPDPAGIHLSLGIVRKRNVIFRNPPTPEGEPQYEMKDDGEETVNAAKVWAMRAPGITDYHL</sequence>
<dbReference type="PANTHER" id="PTHR43735">
    <property type="entry name" value="APOPTOSIS-INDUCING FACTOR 1"/>
    <property type="match status" value="1"/>
</dbReference>
<evidence type="ECO:0000313" key="2">
    <source>
        <dbReference type="EMBL" id="EPQ53123.1"/>
    </source>
</evidence>
<dbReference type="InterPro" id="IPR036188">
    <property type="entry name" value="FAD/NAD-bd_sf"/>
</dbReference>
<dbReference type="Pfam" id="PF07992">
    <property type="entry name" value="Pyr_redox_2"/>
    <property type="match status" value="1"/>
</dbReference>
<gene>
    <name evidence="2" type="ORF">GLOTRDRAFT_46305</name>
</gene>
<dbReference type="PANTHER" id="PTHR43735:SF11">
    <property type="entry name" value="HYPOTHETICAL OXIDOREDUCTASE (EUROFUNG)"/>
    <property type="match status" value="1"/>
</dbReference>
<reference evidence="2 3" key="1">
    <citation type="journal article" date="2012" name="Science">
        <title>The Paleozoic origin of enzymatic lignin decomposition reconstructed from 31 fungal genomes.</title>
        <authorList>
            <person name="Floudas D."/>
            <person name="Binder M."/>
            <person name="Riley R."/>
            <person name="Barry K."/>
            <person name="Blanchette R.A."/>
            <person name="Henrissat B."/>
            <person name="Martinez A.T."/>
            <person name="Otillar R."/>
            <person name="Spatafora J.W."/>
            <person name="Yadav J.S."/>
            <person name="Aerts A."/>
            <person name="Benoit I."/>
            <person name="Boyd A."/>
            <person name="Carlson A."/>
            <person name="Copeland A."/>
            <person name="Coutinho P.M."/>
            <person name="de Vries R.P."/>
            <person name="Ferreira P."/>
            <person name="Findley K."/>
            <person name="Foster B."/>
            <person name="Gaskell J."/>
            <person name="Glotzer D."/>
            <person name="Gorecki P."/>
            <person name="Heitman J."/>
            <person name="Hesse C."/>
            <person name="Hori C."/>
            <person name="Igarashi K."/>
            <person name="Jurgens J.A."/>
            <person name="Kallen N."/>
            <person name="Kersten P."/>
            <person name="Kohler A."/>
            <person name="Kuees U."/>
            <person name="Kumar T.K.A."/>
            <person name="Kuo A."/>
            <person name="LaButti K."/>
            <person name="Larrondo L.F."/>
            <person name="Lindquist E."/>
            <person name="Ling A."/>
            <person name="Lombard V."/>
            <person name="Lucas S."/>
            <person name="Lundell T."/>
            <person name="Martin R."/>
            <person name="McLaughlin D.J."/>
            <person name="Morgenstern I."/>
            <person name="Morin E."/>
            <person name="Murat C."/>
            <person name="Nagy L.G."/>
            <person name="Nolan M."/>
            <person name="Ohm R.A."/>
            <person name="Patyshakuliyeva A."/>
            <person name="Rokas A."/>
            <person name="Ruiz-Duenas F.J."/>
            <person name="Sabat G."/>
            <person name="Salamov A."/>
            <person name="Samejima M."/>
            <person name="Schmutz J."/>
            <person name="Slot J.C."/>
            <person name="St John F."/>
            <person name="Stenlid J."/>
            <person name="Sun H."/>
            <person name="Sun S."/>
            <person name="Syed K."/>
            <person name="Tsang A."/>
            <person name="Wiebenga A."/>
            <person name="Young D."/>
            <person name="Pisabarro A."/>
            <person name="Eastwood D.C."/>
            <person name="Martin F."/>
            <person name="Cullen D."/>
            <person name="Grigoriev I.V."/>
            <person name="Hibbett D.S."/>
        </authorList>
    </citation>
    <scope>NUCLEOTIDE SEQUENCE [LARGE SCALE GENOMIC DNA]</scope>
    <source>
        <strain evidence="2 3">ATCC 11539</strain>
    </source>
</reference>
<feature type="domain" description="FAD/NAD(P)-binding" evidence="1">
    <location>
        <begin position="11"/>
        <end position="310"/>
    </location>
</feature>